<dbReference type="AlphaFoldDB" id="A0A6M2CNJ0"/>
<sequence>MQVGSSYPTSTKKSSNYCLVQLPSPQCCCLLVTECVNVVRASLLLSGDVGTNPGPDILAELKKLSQGQSAILSEMQGLKSQIATTNQTITDLGNRIADLENHCQNLLTLRAKVDAINTNTTELTHRVYDIDGRLDVIENRSRRDNLIFYNLPDTNPKETYTQSEEIIIQHCLERLQLTIEPKDIERAHRLGRHTNNNKRPIIVKLSSFKTKESILSNGLKLKGTNFSIGEDFTHPVRIARKELVAFAI</sequence>
<evidence type="ECO:0000313" key="1">
    <source>
        <dbReference type="EMBL" id="NOV35088.1"/>
    </source>
</evidence>
<dbReference type="OrthoDB" id="6504702at2759"/>
<dbReference type="EMBL" id="GHWJ01002351">
    <property type="protein sequence ID" value="NOV35088.1"/>
    <property type="molecule type" value="Transcribed_RNA"/>
</dbReference>
<dbReference type="Gene3D" id="6.10.280.220">
    <property type="match status" value="1"/>
</dbReference>
<dbReference type="VEuPathDB" id="VectorBase:LOC119165538"/>
<name>A0A6M2CNJ0_RHIMP</name>
<organism evidence="1">
    <name type="scientific">Rhipicephalus microplus</name>
    <name type="common">Cattle tick</name>
    <name type="synonym">Boophilus microplus</name>
    <dbReference type="NCBI Taxonomy" id="6941"/>
    <lineage>
        <taxon>Eukaryota</taxon>
        <taxon>Metazoa</taxon>
        <taxon>Ecdysozoa</taxon>
        <taxon>Arthropoda</taxon>
        <taxon>Chelicerata</taxon>
        <taxon>Arachnida</taxon>
        <taxon>Acari</taxon>
        <taxon>Parasitiformes</taxon>
        <taxon>Ixodida</taxon>
        <taxon>Ixodoidea</taxon>
        <taxon>Ixodidae</taxon>
        <taxon>Rhipicephalinae</taxon>
        <taxon>Rhipicephalus</taxon>
        <taxon>Boophilus</taxon>
    </lineage>
</organism>
<accession>A0A6M2CNJ0</accession>
<dbReference type="Gene3D" id="3.30.70.1820">
    <property type="entry name" value="L1 transposable element, RRM domain"/>
    <property type="match status" value="1"/>
</dbReference>
<reference evidence="1" key="1">
    <citation type="submission" date="2019-09" db="EMBL/GenBank/DDBJ databases">
        <title>Organ-specific transcriptomic study of the physiology of the cattle tick, Rhipicephalus microplus.</title>
        <authorList>
            <person name="Tirloni L."/>
            <person name="Braz G."/>
            <person name="Gandara A.C.P."/>
            <person name="Sabadin G.A."/>
            <person name="da Silva R.M."/>
            <person name="Guizzo M.G."/>
            <person name="Machado J.A."/>
            <person name="Costa E.P."/>
            <person name="Gomes H.F."/>
            <person name="Moraes J."/>
            <person name="Mota M.B.S."/>
            <person name="Mesquita R.D."/>
            <person name="Alvarenga P.H."/>
            <person name="Alves F."/>
            <person name="Seixas A."/>
            <person name="da Fonseca R.N."/>
            <person name="Fogaca A."/>
            <person name="Logullo C."/>
            <person name="Tanaka A."/>
            <person name="Daffre S."/>
            <person name="Termignoni C."/>
            <person name="Vaz I.S.Jr."/>
            <person name="Oliveira P.L."/>
            <person name="Ribeiro J.M."/>
        </authorList>
    </citation>
    <scope>NUCLEOTIDE SEQUENCE</scope>
    <source>
        <strain evidence="1">Porto Alegre</strain>
    </source>
</reference>
<dbReference type="PANTHER" id="PTHR11505">
    <property type="entry name" value="L1 TRANSPOSABLE ELEMENT-RELATED"/>
    <property type="match status" value="1"/>
</dbReference>
<dbReference type="InterPro" id="IPR004244">
    <property type="entry name" value="Transposase_22"/>
</dbReference>
<protein>
    <submittedName>
        <fullName evidence="1">Protein ovary overexpressed</fullName>
    </submittedName>
</protein>
<proteinExistence type="predicted"/>